<dbReference type="Gene3D" id="3.40.50.720">
    <property type="entry name" value="NAD(P)-binding Rossmann-like Domain"/>
    <property type="match status" value="1"/>
</dbReference>
<dbReference type="GO" id="GO:0016491">
    <property type="term" value="F:oxidoreductase activity"/>
    <property type="evidence" value="ECO:0007669"/>
    <property type="project" value="UniProtKB-KW"/>
</dbReference>
<dbReference type="PANTHER" id="PTHR24321">
    <property type="entry name" value="DEHYDROGENASES, SHORT CHAIN"/>
    <property type="match status" value="1"/>
</dbReference>
<dbReference type="AlphaFoldDB" id="A0A937RK34"/>
<dbReference type="CDD" id="cd05233">
    <property type="entry name" value="SDR_c"/>
    <property type="match status" value="1"/>
</dbReference>
<dbReference type="PANTHER" id="PTHR24321:SF8">
    <property type="entry name" value="ESTRADIOL 17-BETA-DEHYDROGENASE 8-RELATED"/>
    <property type="match status" value="1"/>
</dbReference>
<comment type="caution">
    <text evidence="3">The sequence shown here is derived from an EMBL/GenBank/DDBJ whole genome shotgun (WGS) entry which is preliminary data.</text>
</comment>
<gene>
    <name evidence="3" type="ORF">I7412_09430</name>
</gene>
<dbReference type="SUPFAM" id="SSF51735">
    <property type="entry name" value="NAD(P)-binding Rossmann-fold domains"/>
    <property type="match status" value="1"/>
</dbReference>
<protein>
    <submittedName>
        <fullName evidence="3">SDR family oxidoreductase</fullName>
    </submittedName>
</protein>
<evidence type="ECO:0000313" key="3">
    <source>
        <dbReference type="EMBL" id="MBL7627386.1"/>
    </source>
</evidence>
<evidence type="ECO:0000256" key="1">
    <source>
        <dbReference type="ARBA" id="ARBA00006484"/>
    </source>
</evidence>
<proteinExistence type="inferred from homology"/>
<dbReference type="InterPro" id="IPR020904">
    <property type="entry name" value="Sc_DH/Rdtase_CS"/>
</dbReference>
<sequence>MQRLEGETIIVTGGTGGIGEAIALRAAEEGGRVMVTGRRQAEGDRVVDLIRAAGGQAAFTRADISVEADVAAAVDATVREFGPPTVLVNNAAPTDLVGPGNRDGRLTDVTTENFEEILRVGLYGAYWMSRYAIPHMQAAGHGSIVNVSSAAGVKASPRVFGYAVAKGGLQALTRSVAVDYAVDNIRANTIIVGFVVSNPLAERFAADESMSAAMRLTHITRFGTPADIAAAAVFLASSESEFMTGSDMYADGGCCVKQALPGTRAEARRVHAPARG</sequence>
<dbReference type="InterPro" id="IPR036291">
    <property type="entry name" value="NAD(P)-bd_dom_sf"/>
</dbReference>
<keyword evidence="2" id="KW-0560">Oxidoreductase</keyword>
<organism evidence="3 4">
    <name type="scientific">Frankia nepalensis</name>
    <dbReference type="NCBI Taxonomy" id="1836974"/>
    <lineage>
        <taxon>Bacteria</taxon>
        <taxon>Bacillati</taxon>
        <taxon>Actinomycetota</taxon>
        <taxon>Actinomycetes</taxon>
        <taxon>Frankiales</taxon>
        <taxon>Frankiaceae</taxon>
        <taxon>Frankia</taxon>
    </lineage>
</organism>
<accession>A0A937RK34</accession>
<keyword evidence="4" id="KW-1185">Reference proteome</keyword>
<comment type="similarity">
    <text evidence="1">Belongs to the short-chain dehydrogenases/reductases (SDR) family.</text>
</comment>
<dbReference type="FunFam" id="3.40.50.720:FF:000084">
    <property type="entry name" value="Short-chain dehydrogenase reductase"/>
    <property type="match status" value="1"/>
</dbReference>
<dbReference type="RefSeq" id="WP_203003545.1">
    <property type="nucleotide sequence ID" value="NZ_JADWYU010000099.1"/>
</dbReference>
<dbReference type="Proteomes" id="UP000604475">
    <property type="component" value="Unassembled WGS sequence"/>
</dbReference>
<reference evidence="3" key="1">
    <citation type="submission" date="2020-12" db="EMBL/GenBank/DDBJ databases">
        <title>Genomic characterization of non-nitrogen-fixing Frankia strains.</title>
        <authorList>
            <person name="Carlos-Shanley C."/>
            <person name="Guerra T."/>
            <person name="Hahn D."/>
        </authorList>
    </citation>
    <scope>NUCLEOTIDE SEQUENCE</scope>
    <source>
        <strain evidence="3">CN6</strain>
    </source>
</reference>
<evidence type="ECO:0000313" key="4">
    <source>
        <dbReference type="Proteomes" id="UP000604475"/>
    </source>
</evidence>
<evidence type="ECO:0000256" key="2">
    <source>
        <dbReference type="ARBA" id="ARBA00023002"/>
    </source>
</evidence>
<dbReference type="InterPro" id="IPR002347">
    <property type="entry name" value="SDR_fam"/>
</dbReference>
<name>A0A937RK34_9ACTN</name>
<dbReference type="PRINTS" id="PR00080">
    <property type="entry name" value="SDRFAMILY"/>
</dbReference>
<dbReference type="EMBL" id="JAEACQ010000160">
    <property type="protein sequence ID" value="MBL7627386.1"/>
    <property type="molecule type" value="Genomic_DNA"/>
</dbReference>
<dbReference type="PROSITE" id="PS00061">
    <property type="entry name" value="ADH_SHORT"/>
    <property type="match status" value="1"/>
</dbReference>
<dbReference type="PRINTS" id="PR00081">
    <property type="entry name" value="GDHRDH"/>
</dbReference>
<dbReference type="Pfam" id="PF13561">
    <property type="entry name" value="adh_short_C2"/>
    <property type="match status" value="1"/>
</dbReference>